<dbReference type="Proteomes" id="UP000199546">
    <property type="component" value="Unassembled WGS sequence"/>
</dbReference>
<dbReference type="InterPro" id="IPR006619">
    <property type="entry name" value="PGRP_domain_met/bac"/>
</dbReference>
<dbReference type="EMBL" id="FPBA01000002">
    <property type="protein sequence ID" value="SFT42823.1"/>
    <property type="molecule type" value="Genomic_DNA"/>
</dbReference>
<evidence type="ECO:0000259" key="3">
    <source>
        <dbReference type="SMART" id="SM00701"/>
    </source>
</evidence>
<dbReference type="PANTHER" id="PTHR11022:SF41">
    <property type="entry name" value="PEPTIDOGLYCAN-RECOGNITION PROTEIN LC-RELATED"/>
    <property type="match status" value="1"/>
</dbReference>
<dbReference type="Pfam" id="PF01510">
    <property type="entry name" value="Amidase_2"/>
    <property type="match status" value="1"/>
</dbReference>
<evidence type="ECO:0000313" key="5">
    <source>
        <dbReference type="Proteomes" id="UP000199546"/>
    </source>
</evidence>
<organism evidence="4 5">
    <name type="scientific">Geodermatophilus amargosae</name>
    <dbReference type="NCBI Taxonomy" id="1296565"/>
    <lineage>
        <taxon>Bacteria</taxon>
        <taxon>Bacillati</taxon>
        <taxon>Actinomycetota</taxon>
        <taxon>Actinomycetes</taxon>
        <taxon>Geodermatophilales</taxon>
        <taxon>Geodermatophilaceae</taxon>
        <taxon>Geodermatophilus</taxon>
    </lineage>
</organism>
<dbReference type="PANTHER" id="PTHR11022">
    <property type="entry name" value="PEPTIDOGLYCAN RECOGNITION PROTEIN"/>
    <property type="match status" value="1"/>
</dbReference>
<dbReference type="InterPro" id="IPR015510">
    <property type="entry name" value="PGRP"/>
</dbReference>
<dbReference type="RefSeq" id="WP_093578051.1">
    <property type="nucleotide sequence ID" value="NZ_FPBA01000002.1"/>
</dbReference>
<dbReference type="InterPro" id="IPR002502">
    <property type="entry name" value="Amidase_domain"/>
</dbReference>
<evidence type="ECO:0000256" key="2">
    <source>
        <dbReference type="SAM" id="SignalP"/>
    </source>
</evidence>
<dbReference type="Gene3D" id="3.40.80.10">
    <property type="entry name" value="Peptidoglycan recognition protein-like"/>
    <property type="match status" value="1"/>
</dbReference>
<dbReference type="InterPro" id="IPR013207">
    <property type="entry name" value="LGFP"/>
</dbReference>
<feature type="chain" id="PRO_5011625124" evidence="2">
    <location>
        <begin position="26"/>
        <end position="990"/>
    </location>
</feature>
<dbReference type="InterPro" id="IPR036505">
    <property type="entry name" value="Amidase/PGRP_sf"/>
</dbReference>
<dbReference type="Pfam" id="PF08310">
    <property type="entry name" value="LGFP"/>
    <property type="match status" value="11"/>
</dbReference>
<sequence length="990" mass="101197">MRRLAVGSLAFVASLATITVLPVYASPSPEAVPVETDSVEVDLGSVEDPAPAADVQEGTTDPVAGVPDTAPVLTVTETDVTSFSLVGVTWAFDPAVTDVLVQVRVQDGDGAWGGWTEVAIEDAEQESGADVDTEVRGGTAPLWTGPSTGVEAELVTRSGAAPTDVQLTLIDPGTSDADTNLGDPEIQDTADAALAMPAIYSRAQWGADERLRTWDPEYAPTIRAATLHHTAETNDYTAAVVPEYLRGMYRYHAVTRGWGDIGYNVIVDKFGRLWEGRSGGLASTVVGAHAGGFNTGTFGVSIMGNYDTTGVPQAAIEAVVQVIAWKFSLYNVNPYGTTVMTSGGGSTARYAAGTRVTLPTVFGHRDSGLTACPGRYGYARLPEIRDRVAWVLANSLTPQITQRYDSDAGLRALLGAKTAYEQEAAGVTWQPYQGGALFFSPATGVKLVRGGVLAAYQRAGGPAVLGAPTAEERALPDGRGVVAEFQYGAVYWTPTTDGQVVKGAIRTYWNSLGGPTGSLGYPVASEALARDGVGALTAFEGGTVMWSPATGPVVVRGGIRGSYEASGRETGPLGYPTTGEEALPGGAGVVQHFQRGDLYWTAARYGALLYGGIRTTWTALGGGTGPLGYPAGNETGTADGVGRVQEFASGAVYWSPWTGAFPVRGGVRAAWAAEGAEAGPAGYPTTAEQPAGDGRGAVQQFERGSIHWSATTGARLVRGAVRTLYLASGGPTGPLGYPTRGETDTAVRGGRVQQFEKGAIYWSAATGARIVRGDIGTAFDAAGGVTGVLGLPTAEATATGPGGTGRVQTFQGGSIYWTATDGAEVVRGAIGTVYTASGAAGGPLGFPTSGERSTADGSGAVQSFENGEIYWSAATGAHVLRGDIAAAHRAAGGVTGVLGLPTSEATATGAGGTGRVQTFQGGSIHWTATDGAHVVRGGIGAAYLAAGGAGGRLGFPTGAETATSGGAEQRFQGGTITWTAGTGRTAVTYR</sequence>
<accession>A0A1I6XXK7</accession>
<dbReference type="SMART" id="SM00701">
    <property type="entry name" value="PGRP"/>
    <property type="match status" value="1"/>
</dbReference>
<feature type="domain" description="Peptidoglycan recognition protein family" evidence="3">
    <location>
        <begin position="197"/>
        <end position="345"/>
    </location>
</feature>
<protein>
    <submittedName>
        <fullName evidence="4">Uncharacterized conserved protein, contains LGFP repeats</fullName>
    </submittedName>
</protein>
<evidence type="ECO:0000313" key="4">
    <source>
        <dbReference type="EMBL" id="SFT42823.1"/>
    </source>
</evidence>
<dbReference type="GO" id="GO:0009253">
    <property type="term" value="P:peptidoglycan catabolic process"/>
    <property type="evidence" value="ECO:0007669"/>
    <property type="project" value="InterPro"/>
</dbReference>
<dbReference type="GO" id="GO:0008745">
    <property type="term" value="F:N-acetylmuramoyl-L-alanine amidase activity"/>
    <property type="evidence" value="ECO:0007669"/>
    <property type="project" value="InterPro"/>
</dbReference>
<feature type="signal peptide" evidence="2">
    <location>
        <begin position="1"/>
        <end position="25"/>
    </location>
</feature>
<dbReference type="STRING" id="1296565.SAMN05660657_00719"/>
<dbReference type="GO" id="GO:0008270">
    <property type="term" value="F:zinc ion binding"/>
    <property type="evidence" value="ECO:0007669"/>
    <property type="project" value="InterPro"/>
</dbReference>
<name>A0A1I6XXK7_9ACTN</name>
<keyword evidence="2" id="KW-0732">Signal</keyword>
<keyword evidence="5" id="KW-1185">Reference proteome</keyword>
<proteinExistence type="inferred from homology"/>
<reference evidence="5" key="1">
    <citation type="submission" date="2016-10" db="EMBL/GenBank/DDBJ databases">
        <authorList>
            <person name="Varghese N."/>
            <person name="Submissions S."/>
        </authorList>
    </citation>
    <scope>NUCLEOTIDE SEQUENCE [LARGE SCALE GENOMIC DNA]</scope>
    <source>
        <strain evidence="5">DSM 46136</strain>
    </source>
</reference>
<comment type="similarity">
    <text evidence="1">Belongs to the N-acetylmuramoyl-L-alanine amidase 2 family.</text>
</comment>
<dbReference type="OrthoDB" id="514320at2"/>
<evidence type="ECO:0000256" key="1">
    <source>
        <dbReference type="ARBA" id="ARBA00007553"/>
    </source>
</evidence>
<dbReference type="SUPFAM" id="SSF55846">
    <property type="entry name" value="N-acetylmuramoyl-L-alanine amidase-like"/>
    <property type="match status" value="1"/>
</dbReference>
<dbReference type="AlphaFoldDB" id="A0A1I6XXK7"/>
<dbReference type="CDD" id="cd06583">
    <property type="entry name" value="PGRP"/>
    <property type="match status" value="1"/>
</dbReference>
<gene>
    <name evidence="4" type="ORF">SAMN05660657_00719</name>
</gene>